<proteinExistence type="predicted"/>
<dbReference type="HOGENOM" id="CLU_2556038_0_0_11"/>
<evidence type="ECO:0000256" key="1">
    <source>
        <dbReference type="SAM" id="MobiDB-lite"/>
    </source>
</evidence>
<feature type="region of interest" description="Disordered" evidence="1">
    <location>
        <begin position="1"/>
        <end position="40"/>
    </location>
</feature>
<sequence>MTTTQPPTVTADADGHRTDGRSSAPSTCRPPRSPGSELPDWAIRDRAQTAAPSSASATTARRETCWLKHELTPGAIRCGSQG</sequence>
<reference evidence="3" key="1">
    <citation type="journal article" date="2006" name="Proc. Natl. Acad. Sci. U.S.A.">
        <title>The complete genome of Rhodococcus sp. RHA1 provides insights into a catabolic powerhouse.</title>
        <authorList>
            <person name="McLeod M.P."/>
            <person name="Warren R.L."/>
            <person name="Hsiao W.W.L."/>
            <person name="Araki N."/>
            <person name="Myhre M."/>
            <person name="Fernandes C."/>
            <person name="Miyazawa D."/>
            <person name="Wong W."/>
            <person name="Lillquist A.L."/>
            <person name="Wang D."/>
            <person name="Dosanjh M."/>
            <person name="Hara H."/>
            <person name="Petrescu A."/>
            <person name="Morin R.D."/>
            <person name="Yang G."/>
            <person name="Stott J.M."/>
            <person name="Schein J.E."/>
            <person name="Shin H."/>
            <person name="Smailus D."/>
            <person name="Siddiqui A.S."/>
            <person name="Marra M.A."/>
            <person name="Jones S.J.M."/>
            <person name="Holt R."/>
            <person name="Brinkman F.S.L."/>
            <person name="Miyauchi K."/>
            <person name="Fukuda M."/>
            <person name="Davies J.E."/>
            <person name="Mohn W.W."/>
            <person name="Eltis L.D."/>
        </authorList>
    </citation>
    <scope>NUCLEOTIDE SEQUENCE [LARGE SCALE GENOMIC DNA]</scope>
    <source>
        <strain evidence="3">RHA1</strain>
    </source>
</reference>
<accession>Q0RXX4</accession>
<name>Q0RXX4_RHOJR</name>
<dbReference type="Proteomes" id="UP000008710">
    <property type="component" value="Plasmid pRHL1"/>
</dbReference>
<protein>
    <submittedName>
        <fullName evidence="2">Uncharacterized protein</fullName>
    </submittedName>
</protein>
<dbReference type="AlphaFoldDB" id="Q0RXX4"/>
<keyword evidence="2" id="KW-0614">Plasmid</keyword>
<geneLocation type="plasmid" evidence="2 3">
    <name>pRHL1</name>
</geneLocation>
<organism evidence="2 3">
    <name type="scientific">Rhodococcus jostii (strain RHA1)</name>
    <dbReference type="NCBI Taxonomy" id="101510"/>
    <lineage>
        <taxon>Bacteria</taxon>
        <taxon>Bacillati</taxon>
        <taxon>Actinomycetota</taxon>
        <taxon>Actinomycetes</taxon>
        <taxon>Mycobacteriales</taxon>
        <taxon>Nocardiaceae</taxon>
        <taxon>Rhodococcus</taxon>
    </lineage>
</organism>
<dbReference type="KEGG" id="rha:RHA1_ro08818"/>
<gene>
    <name evidence="2" type="ordered locus">RHA1_ro08818</name>
</gene>
<evidence type="ECO:0000313" key="2">
    <source>
        <dbReference type="EMBL" id="ABG99862.1"/>
    </source>
</evidence>
<dbReference type="EMBL" id="CP000432">
    <property type="protein sequence ID" value="ABG99862.1"/>
    <property type="molecule type" value="Genomic_DNA"/>
</dbReference>
<evidence type="ECO:0000313" key="3">
    <source>
        <dbReference type="Proteomes" id="UP000008710"/>
    </source>
</evidence>